<sequence>MKYLNKTLASLLLLTAILFVGCNTEQEGAIYKADEQSFSFGTSALADQVVTVGKPDFTVDLYRAKLGEPASGNIALFAYKLASDGKTKIPQEGYSVSNYNFDADSGIAQVTVNAEPLAVGDHVKIELTVETDGVALSGSTVATMSVTKDYSWKPIGTGVWKDGIVCSLFGVPVGVTWEVEVEEAVELSGMYRVINPYGYGKCPWVEESEVTIDPCYVKINASNPDKVSLANQKLGFAWDYGEFMAGSTQNVGYPGDFGTKVGKDIDFGALFVAMGGDIYTITAGGGLTLP</sequence>
<proteinExistence type="predicted"/>
<gene>
    <name evidence="2" type="ORF">HMPREF9446_01420</name>
</gene>
<dbReference type="RefSeq" id="WP_009124647.1">
    <property type="nucleotide sequence ID" value="NZ_GL882623.1"/>
</dbReference>
<organism evidence="2 3">
    <name type="scientific">Bacteroides fluxus YIT 12057</name>
    <dbReference type="NCBI Taxonomy" id="763034"/>
    <lineage>
        <taxon>Bacteria</taxon>
        <taxon>Pseudomonadati</taxon>
        <taxon>Bacteroidota</taxon>
        <taxon>Bacteroidia</taxon>
        <taxon>Bacteroidales</taxon>
        <taxon>Bacteroidaceae</taxon>
        <taxon>Bacteroides</taxon>
    </lineage>
</organism>
<dbReference type="STRING" id="763034.HMPREF9446_01420"/>
<dbReference type="Proteomes" id="UP000003416">
    <property type="component" value="Unassembled WGS sequence"/>
</dbReference>
<evidence type="ECO:0000256" key="1">
    <source>
        <dbReference type="SAM" id="SignalP"/>
    </source>
</evidence>
<dbReference type="GeneID" id="86049094"/>
<feature type="signal peptide" evidence="1">
    <location>
        <begin position="1"/>
        <end position="25"/>
    </location>
</feature>
<dbReference type="PROSITE" id="PS51257">
    <property type="entry name" value="PROKAR_LIPOPROTEIN"/>
    <property type="match status" value="1"/>
</dbReference>
<dbReference type="AlphaFoldDB" id="F3PRR8"/>
<evidence type="ECO:0000313" key="2">
    <source>
        <dbReference type="EMBL" id="EGF58119.1"/>
    </source>
</evidence>
<reference evidence="2 3" key="1">
    <citation type="submission" date="2011-02" db="EMBL/GenBank/DDBJ databases">
        <authorList>
            <person name="Weinstock G."/>
            <person name="Sodergren E."/>
            <person name="Clifton S."/>
            <person name="Fulton L."/>
            <person name="Fulton B."/>
            <person name="Courtney L."/>
            <person name="Fronick C."/>
            <person name="Harrison M."/>
            <person name="Strong C."/>
            <person name="Farmer C."/>
            <person name="Delahaunty K."/>
            <person name="Markovic C."/>
            <person name="Hall O."/>
            <person name="Minx P."/>
            <person name="Tomlinson C."/>
            <person name="Mitreva M."/>
            <person name="Hou S."/>
            <person name="Chen J."/>
            <person name="Wollam A."/>
            <person name="Pepin K.H."/>
            <person name="Johnson M."/>
            <person name="Bhonagiri V."/>
            <person name="Zhang X."/>
            <person name="Suruliraj S."/>
            <person name="Warren W."/>
            <person name="Chinwalla A."/>
            <person name="Mardis E.R."/>
            <person name="Wilson R.K."/>
        </authorList>
    </citation>
    <scope>NUCLEOTIDE SEQUENCE [LARGE SCALE GENOMIC DNA]</scope>
    <source>
        <strain evidence="2 3">YIT 12057</strain>
    </source>
</reference>
<keyword evidence="3" id="KW-1185">Reference proteome</keyword>
<evidence type="ECO:0000313" key="3">
    <source>
        <dbReference type="Proteomes" id="UP000003416"/>
    </source>
</evidence>
<dbReference type="EMBL" id="AFBN01000025">
    <property type="protein sequence ID" value="EGF58119.1"/>
    <property type="molecule type" value="Genomic_DNA"/>
</dbReference>
<dbReference type="eggNOG" id="ENOG5033V17">
    <property type="taxonomic scope" value="Bacteria"/>
</dbReference>
<keyword evidence="1" id="KW-0732">Signal</keyword>
<name>F3PRR8_9BACE</name>
<feature type="chain" id="PRO_5003299966" evidence="1">
    <location>
        <begin position="26"/>
        <end position="290"/>
    </location>
</feature>
<comment type="caution">
    <text evidence="2">The sequence shown here is derived from an EMBL/GenBank/DDBJ whole genome shotgun (WGS) entry which is preliminary data.</text>
</comment>
<accession>F3PRR8</accession>
<protein>
    <submittedName>
        <fullName evidence="2">Conserved domain protein</fullName>
    </submittedName>
</protein>
<dbReference type="HOGENOM" id="CLU_958628_0_0_10"/>